<name>A0A255XP15_9PROT</name>
<dbReference type="GO" id="GO:0005829">
    <property type="term" value="C:cytosol"/>
    <property type="evidence" value="ECO:0007669"/>
    <property type="project" value="TreeGrafter"/>
</dbReference>
<reference evidence="14 15" key="1">
    <citation type="submission" date="2017-07" db="EMBL/GenBank/DDBJ databases">
        <title>Elstera cyanobacteriorum sp. nov., a novel bacterium isolated from cyanobacterial aggregates in a eutrophic lake.</title>
        <authorList>
            <person name="Cai H."/>
        </authorList>
    </citation>
    <scope>NUCLEOTIDE SEQUENCE [LARGE SCALE GENOMIC DNA]</scope>
    <source>
        <strain evidence="14 15">TH019</strain>
    </source>
</reference>
<keyword evidence="7 12" id="KW-0418">Kinase</keyword>
<evidence type="ECO:0000313" key="15">
    <source>
        <dbReference type="Proteomes" id="UP000216361"/>
    </source>
</evidence>
<comment type="caution">
    <text evidence="12">Lacks conserved residue(s) required for the propagation of feature annotation.</text>
</comment>
<feature type="binding site" evidence="12">
    <location>
        <position position="279"/>
    </location>
    <ligand>
        <name>K(+)</name>
        <dbReference type="ChEBI" id="CHEBI:29103"/>
    </ligand>
</feature>
<gene>
    <name evidence="12" type="primary">rbsK</name>
    <name evidence="14" type="ORF">CHR90_10715</name>
</gene>
<feature type="binding site" evidence="12">
    <location>
        <begin position="239"/>
        <end position="240"/>
    </location>
    <ligand>
        <name>ATP</name>
        <dbReference type="ChEBI" id="CHEBI:30616"/>
    </ligand>
</feature>
<keyword evidence="8 12" id="KW-0067">ATP-binding</keyword>
<comment type="subcellular location">
    <subcellularLocation>
        <location evidence="12">Cytoplasm</location>
    </subcellularLocation>
</comment>
<keyword evidence="6 12" id="KW-0547">Nucleotide-binding</keyword>
<sequence>MITVFGSINLDLVVRAAHLPQPGETVLGGAFAAHPGGKGANQALAARRAGAEVRLIGAVGADSFAAPALALLKDGGVDLSGVRTLSGASTGVALIAVEEATAENQILVASGANAAVQARDLPPLGPQDWLLLQGELDLGETLAAADIARAAGAKVVWNLAPVPPQDLPGDLDARVDLLIVNEGEAEALTGHAPPDAALAAWPGDVVITLGAAGAVARFSGQIIRAPAKRITPVDTTGAGDATVGALLAALSRGVAAPDALRFALAAGSLACLTQGAQPSYATREAIETFARS</sequence>
<evidence type="ECO:0000256" key="9">
    <source>
        <dbReference type="ARBA" id="ARBA00022842"/>
    </source>
</evidence>
<comment type="pathway">
    <text evidence="12">Carbohydrate metabolism; D-ribose degradation; D-ribose 5-phosphate from beta-D-ribopyranose: step 2/2.</text>
</comment>
<comment type="function">
    <text evidence="12">Catalyzes the phosphorylation of ribose at O-5 in a reaction requiring ATP and magnesium. The resulting D-ribose-5-phosphate can then be used either for sythesis of nucleotides, histidine, and tryptophan, or as a component of the pentose phosphate pathway.</text>
</comment>
<comment type="similarity">
    <text evidence="1">Belongs to the carbohydrate kinase pfkB family.</text>
</comment>
<feature type="binding site" evidence="12">
    <location>
        <position position="234"/>
    </location>
    <ligand>
        <name>K(+)</name>
        <dbReference type="ChEBI" id="CHEBI:29103"/>
    </ligand>
</feature>
<keyword evidence="15" id="KW-1185">Reference proteome</keyword>
<dbReference type="Gene3D" id="3.40.1190.20">
    <property type="match status" value="1"/>
</dbReference>
<dbReference type="PANTHER" id="PTHR10584">
    <property type="entry name" value="SUGAR KINASE"/>
    <property type="match status" value="1"/>
</dbReference>
<dbReference type="CDD" id="cd01174">
    <property type="entry name" value="ribokinase"/>
    <property type="match status" value="1"/>
</dbReference>
<dbReference type="OrthoDB" id="9792663at2"/>
<dbReference type="PANTHER" id="PTHR10584:SF166">
    <property type="entry name" value="RIBOKINASE"/>
    <property type="match status" value="1"/>
</dbReference>
<comment type="catalytic activity">
    <reaction evidence="12">
        <text>D-ribose + ATP = D-ribose 5-phosphate + ADP + H(+)</text>
        <dbReference type="Rhea" id="RHEA:13697"/>
        <dbReference type="ChEBI" id="CHEBI:15378"/>
        <dbReference type="ChEBI" id="CHEBI:30616"/>
        <dbReference type="ChEBI" id="CHEBI:47013"/>
        <dbReference type="ChEBI" id="CHEBI:78346"/>
        <dbReference type="ChEBI" id="CHEBI:456216"/>
        <dbReference type="EC" id="2.7.1.15"/>
    </reaction>
</comment>
<comment type="cofactor">
    <cofactor evidence="12">
        <name>Mg(2+)</name>
        <dbReference type="ChEBI" id="CHEBI:18420"/>
    </cofactor>
    <text evidence="12">Requires a divalent cation, most likely magnesium in vivo, as an electrophilic catalyst to aid phosphoryl group transfer. It is the chelate of the metal and the nucleotide that is the actual substrate.</text>
</comment>
<dbReference type="InterPro" id="IPR011877">
    <property type="entry name" value="Ribokinase"/>
</dbReference>
<evidence type="ECO:0000259" key="13">
    <source>
        <dbReference type="Pfam" id="PF00294"/>
    </source>
</evidence>
<feature type="binding site" evidence="12">
    <location>
        <position position="181"/>
    </location>
    <ligand>
        <name>ATP</name>
        <dbReference type="ChEBI" id="CHEBI:30616"/>
    </ligand>
</feature>
<evidence type="ECO:0000256" key="4">
    <source>
        <dbReference type="ARBA" id="ARBA00022679"/>
    </source>
</evidence>
<dbReference type="GO" id="GO:0004747">
    <property type="term" value="F:ribokinase activity"/>
    <property type="evidence" value="ECO:0007669"/>
    <property type="project" value="UniProtKB-UniRule"/>
</dbReference>
<keyword evidence="4 12" id="KW-0808">Transferase</keyword>
<feature type="binding site" evidence="12">
    <location>
        <position position="236"/>
    </location>
    <ligand>
        <name>K(+)</name>
        <dbReference type="ChEBI" id="CHEBI:29103"/>
    </ligand>
</feature>
<comment type="caution">
    <text evidence="14">The sequence shown here is derived from an EMBL/GenBank/DDBJ whole genome shotgun (WGS) entry which is preliminary data.</text>
</comment>
<dbReference type="EMBL" id="NOXS01000032">
    <property type="protein sequence ID" value="OYQ18723.1"/>
    <property type="molecule type" value="Genomic_DNA"/>
</dbReference>
<dbReference type="InterPro" id="IPR011611">
    <property type="entry name" value="PfkB_dom"/>
</dbReference>
<comment type="subunit">
    <text evidence="12">Homodimer.</text>
</comment>
<feature type="binding site" evidence="12">
    <location>
        <begin position="208"/>
        <end position="213"/>
    </location>
    <ligand>
        <name>ATP</name>
        <dbReference type="ChEBI" id="CHEBI:30616"/>
    </ligand>
</feature>
<feature type="binding site" evidence="12">
    <location>
        <position position="270"/>
    </location>
    <ligand>
        <name>K(+)</name>
        <dbReference type="ChEBI" id="CHEBI:29103"/>
    </ligand>
</feature>
<dbReference type="SUPFAM" id="SSF53613">
    <property type="entry name" value="Ribokinase-like"/>
    <property type="match status" value="1"/>
</dbReference>
<evidence type="ECO:0000256" key="3">
    <source>
        <dbReference type="ARBA" id="ARBA00016943"/>
    </source>
</evidence>
<feature type="binding site" evidence="12">
    <location>
        <position position="275"/>
    </location>
    <ligand>
        <name>K(+)</name>
        <dbReference type="ChEBI" id="CHEBI:29103"/>
    </ligand>
</feature>
<evidence type="ECO:0000256" key="8">
    <source>
        <dbReference type="ARBA" id="ARBA00022840"/>
    </source>
</evidence>
<protein>
    <recommendedName>
        <fullName evidence="3 12">Ribokinase</fullName>
        <shortName evidence="12">RK</shortName>
        <ecNumber evidence="2 12">2.7.1.15</ecNumber>
    </recommendedName>
</protein>
<feature type="binding site" evidence="12">
    <location>
        <position position="135"/>
    </location>
    <ligand>
        <name>substrate</name>
    </ligand>
</feature>
<keyword evidence="10 12" id="KW-0630">Potassium</keyword>
<feature type="binding site" evidence="12">
    <location>
        <position position="240"/>
    </location>
    <ligand>
        <name>substrate</name>
    </ligand>
</feature>
<keyword evidence="12" id="KW-0963">Cytoplasm</keyword>
<evidence type="ECO:0000256" key="10">
    <source>
        <dbReference type="ARBA" id="ARBA00022958"/>
    </source>
</evidence>
<feature type="binding site" evidence="12">
    <location>
        <position position="273"/>
    </location>
    <ligand>
        <name>K(+)</name>
        <dbReference type="ChEBI" id="CHEBI:29103"/>
    </ligand>
</feature>
<comment type="activity regulation">
    <text evidence="12">Activated by a monovalent cation that binds near, but not in, the active site. The most likely occupant of the site in vivo is potassium. Ion binding induces a conformational change that may alter substrate affinity.</text>
</comment>
<feature type="active site" description="Proton acceptor" evidence="12">
    <location>
        <position position="240"/>
    </location>
</feature>
<dbReference type="InterPro" id="IPR029056">
    <property type="entry name" value="Ribokinase-like"/>
</dbReference>
<dbReference type="RefSeq" id="WP_094408986.1">
    <property type="nucleotide sequence ID" value="NZ_BMJZ01000001.1"/>
</dbReference>
<dbReference type="InterPro" id="IPR002139">
    <property type="entry name" value="Ribo/fructo_kinase"/>
</dbReference>
<evidence type="ECO:0000256" key="11">
    <source>
        <dbReference type="ARBA" id="ARBA00023277"/>
    </source>
</evidence>
<evidence type="ECO:0000256" key="7">
    <source>
        <dbReference type="ARBA" id="ARBA00022777"/>
    </source>
</evidence>
<evidence type="ECO:0000256" key="6">
    <source>
        <dbReference type="ARBA" id="ARBA00022741"/>
    </source>
</evidence>
<evidence type="ECO:0000256" key="2">
    <source>
        <dbReference type="ARBA" id="ARBA00012035"/>
    </source>
</evidence>
<dbReference type="AlphaFoldDB" id="A0A255XP15"/>
<keyword evidence="11 12" id="KW-0119">Carbohydrate metabolism</keyword>
<keyword evidence="5 12" id="KW-0479">Metal-binding</keyword>
<dbReference type="PRINTS" id="PR00990">
    <property type="entry name" value="RIBOKINASE"/>
</dbReference>
<dbReference type="Proteomes" id="UP000216361">
    <property type="component" value="Unassembled WGS sequence"/>
</dbReference>
<proteinExistence type="inferred from homology"/>
<dbReference type="PROSITE" id="PS00584">
    <property type="entry name" value="PFKB_KINASES_2"/>
    <property type="match status" value="1"/>
</dbReference>
<dbReference type="HAMAP" id="MF_01987">
    <property type="entry name" value="Ribokinase"/>
    <property type="match status" value="1"/>
</dbReference>
<dbReference type="InterPro" id="IPR002173">
    <property type="entry name" value="Carboh/pur_kinase_PfkB_CS"/>
</dbReference>
<evidence type="ECO:0000313" key="14">
    <source>
        <dbReference type="EMBL" id="OYQ18723.1"/>
    </source>
</evidence>
<organism evidence="14 15">
    <name type="scientific">Elstera cyanobacteriorum</name>
    <dbReference type="NCBI Taxonomy" id="2022747"/>
    <lineage>
        <taxon>Bacteria</taxon>
        <taxon>Pseudomonadati</taxon>
        <taxon>Pseudomonadota</taxon>
        <taxon>Alphaproteobacteria</taxon>
        <taxon>Rhodospirillales</taxon>
        <taxon>Rhodospirillaceae</taxon>
        <taxon>Elstera</taxon>
    </lineage>
</organism>
<evidence type="ECO:0000256" key="1">
    <source>
        <dbReference type="ARBA" id="ARBA00005380"/>
    </source>
</evidence>
<feature type="binding site" evidence="12">
    <location>
        <begin position="37"/>
        <end position="41"/>
    </location>
    <ligand>
        <name>substrate</name>
    </ligand>
</feature>
<dbReference type="EC" id="2.7.1.15" evidence="2 12"/>
<comment type="similarity">
    <text evidence="12">Belongs to the carbohydrate kinase PfkB family. Ribokinase subfamily.</text>
</comment>
<dbReference type="GO" id="GO:0005524">
    <property type="term" value="F:ATP binding"/>
    <property type="evidence" value="ECO:0007669"/>
    <property type="project" value="UniProtKB-UniRule"/>
</dbReference>
<accession>A0A255XP15</accession>
<keyword evidence="9 12" id="KW-0460">Magnesium</keyword>
<evidence type="ECO:0000256" key="5">
    <source>
        <dbReference type="ARBA" id="ARBA00022723"/>
    </source>
</evidence>
<feature type="domain" description="Carbohydrate kinase PfkB" evidence="13">
    <location>
        <begin position="2"/>
        <end position="280"/>
    </location>
</feature>
<dbReference type="GO" id="GO:0046872">
    <property type="term" value="F:metal ion binding"/>
    <property type="evidence" value="ECO:0007669"/>
    <property type="project" value="UniProtKB-KW"/>
</dbReference>
<dbReference type="UniPathway" id="UPA00916">
    <property type="reaction ID" value="UER00889"/>
</dbReference>
<dbReference type="Pfam" id="PF00294">
    <property type="entry name" value="PfkB"/>
    <property type="match status" value="1"/>
</dbReference>
<dbReference type="GO" id="GO:0019303">
    <property type="term" value="P:D-ribose catabolic process"/>
    <property type="evidence" value="ECO:0007669"/>
    <property type="project" value="UniProtKB-UniRule"/>
</dbReference>
<feature type="binding site" evidence="12">
    <location>
        <begin position="9"/>
        <end position="11"/>
    </location>
    <ligand>
        <name>substrate</name>
    </ligand>
</feature>
<evidence type="ECO:0000256" key="12">
    <source>
        <dbReference type="HAMAP-Rule" id="MF_01987"/>
    </source>
</evidence>